<sequence>MSNELTWVVGGQQGEGIDTTGEILASALNRLGYHIYGYRTFGSRIKGGHTNYRIRIAQRPVYGIAPKIDVLIAFDQDSINRLAGEMAPGGVIVFNGKGGRGKLPAAVEGVRLVEVPMLDLARELGNPIMKNMVGVGVSAALLGLAPEDIEPVIDERFAGKGGKLADANKAALRRGYEAAMAALGEVDGRLQLEPADGRRRYLMTGDEAAAFGALVAGCRLVAAYPITPASEIMHWLVKKLPRYGGVVVQAEDEIAAISTVIGAGYAGVRALTSTSGPGFSLMQEALGYAGMIEAPCVIVNVQRAGPSTGMPTKHEQSDLFEMVMGSHGDLPRIVLAPITIEDCFYGAVDAFNLADRYQTPVILAMDLALGLGKQTVDDIDFSRVRIDRGEVALPDDLNWDGGDFKRYRFTDSGISPRSLPGMPGGLHLATGLEHDETGHITEDRGNRVRMMQKRLRKFAAVEGVEAVRYEGPEQADVLLVGWGASYGALREAREALAARGIAAGHAHIRLLAPFPAAPVEELVGRAKHVFVAENNAQGQLAALMRQHLDSADKARLKTINKYDGTLFLPAEIVEPVLAAVSPMAAAAKEVG</sequence>
<keyword evidence="1" id="KW-0560">Oxidoreductase</keyword>
<dbReference type="NCBIfam" id="TIGR03710">
    <property type="entry name" value="OAFO_sf"/>
    <property type="match status" value="1"/>
</dbReference>
<evidence type="ECO:0000256" key="1">
    <source>
        <dbReference type="ARBA" id="ARBA00023002"/>
    </source>
</evidence>
<dbReference type="eggNOG" id="COG0674">
    <property type="taxonomic scope" value="Bacteria"/>
</dbReference>
<dbReference type="Proteomes" id="UP000008915">
    <property type="component" value="Chromosome"/>
</dbReference>
<dbReference type="SUPFAM" id="SSF52922">
    <property type="entry name" value="TK C-terminal domain-like"/>
    <property type="match status" value="1"/>
</dbReference>
<accession>E6SMC2</accession>
<dbReference type="InterPro" id="IPR022367">
    <property type="entry name" value="2-oxoacid/accept_OxRdtase_asu"/>
</dbReference>
<dbReference type="RefSeq" id="WP_013495785.1">
    <property type="nucleotide sequence ID" value="NC_014831.1"/>
</dbReference>
<dbReference type="SUPFAM" id="SSF53323">
    <property type="entry name" value="Pyruvate-ferredoxin oxidoreductase, PFOR, domain III"/>
    <property type="match status" value="1"/>
</dbReference>
<dbReference type="GO" id="GO:0006979">
    <property type="term" value="P:response to oxidative stress"/>
    <property type="evidence" value="ECO:0007669"/>
    <property type="project" value="TreeGrafter"/>
</dbReference>
<protein>
    <submittedName>
        <fullName evidence="5">Pyruvate flavodoxin/ferredoxin oxidoreductase domain protein</fullName>
    </submittedName>
</protein>
<feature type="domain" description="Pyruvate flavodoxin/ferredoxin oxidoreductase pyrimidine binding" evidence="3">
    <location>
        <begin position="212"/>
        <end position="451"/>
    </location>
</feature>
<reference evidence="6" key="2">
    <citation type="journal article" date="2010" name="Stand. Genomic Sci.">
        <title>Complete genome sequence of Thermaerobacter marianensis type strain (7p75aT).</title>
        <authorList>
            <person name="Han C."/>
            <person name="Gu W."/>
            <person name="Zhang X."/>
            <person name="Lapidus A."/>
            <person name="Nolan M."/>
            <person name="Copeland A."/>
            <person name="Lucas S."/>
            <person name="Glavina Del Rio T."/>
            <person name="Tice H."/>
            <person name="Cheng J."/>
            <person name="Tapia R."/>
            <person name="Goodwin L."/>
            <person name="Pitluck S."/>
            <person name="Pagani I."/>
            <person name="Ivanova N."/>
            <person name="Mavromatis K."/>
            <person name="Mikhailova N."/>
            <person name="Pati A."/>
            <person name="Chen A."/>
            <person name="Palaniappan K."/>
            <person name="Land M."/>
            <person name="Hauser L."/>
            <person name="Chang Y."/>
            <person name="Jeffries C."/>
            <person name="Schneider S."/>
            <person name="Rohde M."/>
            <person name="Goker M."/>
            <person name="Pukall R."/>
            <person name="Woyke T."/>
            <person name="Bristow J."/>
            <person name="Eisen J."/>
            <person name="Markowitz V."/>
            <person name="Hugenholtz P."/>
            <person name="Kyrpides N."/>
            <person name="Klenk H."/>
            <person name="Detter J."/>
        </authorList>
    </citation>
    <scope>NUCLEOTIDE SEQUENCE [LARGE SCALE GENOMIC DNA]</scope>
    <source>
        <strain evidence="6">ATCC 700841 / DSM 12885 / JCM 10246 / 7p75a</strain>
    </source>
</reference>
<dbReference type="HOGENOM" id="CLU_017038_1_0_9"/>
<organism evidence="5 6">
    <name type="scientific">Thermaerobacter marianensis (strain ATCC 700841 / DSM 12885 / JCM 10246 / 7p75a)</name>
    <dbReference type="NCBI Taxonomy" id="644966"/>
    <lineage>
        <taxon>Bacteria</taxon>
        <taxon>Bacillati</taxon>
        <taxon>Bacillota</taxon>
        <taxon>Clostridia</taxon>
        <taxon>Eubacteriales</taxon>
        <taxon>Clostridiales Family XVII. Incertae Sedis</taxon>
        <taxon>Thermaerobacter</taxon>
    </lineage>
</organism>
<evidence type="ECO:0000313" key="5">
    <source>
        <dbReference type="EMBL" id="ADU51481.1"/>
    </source>
</evidence>
<dbReference type="Gene3D" id="3.40.50.920">
    <property type="match status" value="1"/>
</dbReference>
<proteinExistence type="predicted"/>
<dbReference type="InterPro" id="IPR009014">
    <property type="entry name" value="Transketo_C/PFOR_II"/>
</dbReference>
<dbReference type="Pfam" id="PF01558">
    <property type="entry name" value="POR"/>
    <property type="match status" value="1"/>
</dbReference>
<dbReference type="Pfam" id="PF17147">
    <property type="entry name" value="PFOR_II"/>
    <property type="match status" value="1"/>
</dbReference>
<feature type="domain" description="Pyruvate/ketoisovalerate oxidoreductase catalytic" evidence="2">
    <location>
        <begin position="14"/>
        <end position="177"/>
    </location>
</feature>
<dbReference type="InterPro" id="IPR002880">
    <property type="entry name" value="Pyrv_Fd/Flavodoxin_OxRdtase_N"/>
</dbReference>
<dbReference type="InterPro" id="IPR019752">
    <property type="entry name" value="Pyrv/ketoisovalerate_OxRed_cat"/>
</dbReference>
<dbReference type="eggNOG" id="COG1014">
    <property type="taxonomic scope" value="Bacteria"/>
</dbReference>
<feature type="domain" description="Pyruvate:ferredoxin oxidoreductase core" evidence="4">
    <location>
        <begin position="475"/>
        <end position="572"/>
    </location>
</feature>
<dbReference type="FunFam" id="3.40.50.970:FF:000022">
    <property type="entry name" value="2-oxoglutarate ferredoxin oxidoreductase alpha subunit"/>
    <property type="match status" value="1"/>
</dbReference>
<gene>
    <name evidence="5" type="ordered locus">Tmar_1368</name>
</gene>
<name>E6SMC2_THEM7</name>
<evidence type="ECO:0000313" key="6">
    <source>
        <dbReference type="Proteomes" id="UP000008915"/>
    </source>
</evidence>
<evidence type="ECO:0000259" key="3">
    <source>
        <dbReference type="Pfam" id="PF01855"/>
    </source>
</evidence>
<dbReference type="InterPro" id="IPR050722">
    <property type="entry name" value="Pyruvate:ferred/Flavod_OxRd"/>
</dbReference>
<dbReference type="GO" id="GO:0016903">
    <property type="term" value="F:oxidoreductase activity, acting on the aldehyde or oxo group of donors"/>
    <property type="evidence" value="ECO:0007669"/>
    <property type="project" value="InterPro"/>
</dbReference>
<dbReference type="InterPro" id="IPR002869">
    <property type="entry name" value="Pyrv_flavodox_OxRed_cen"/>
</dbReference>
<dbReference type="CDD" id="cd07034">
    <property type="entry name" value="TPP_PYR_PFOR_IOR-alpha_like"/>
    <property type="match status" value="1"/>
</dbReference>
<keyword evidence="6" id="KW-1185">Reference proteome</keyword>
<dbReference type="OrthoDB" id="9794954at2"/>
<dbReference type="EMBL" id="CP002344">
    <property type="protein sequence ID" value="ADU51481.1"/>
    <property type="molecule type" value="Genomic_DNA"/>
</dbReference>
<dbReference type="SUPFAM" id="SSF52518">
    <property type="entry name" value="Thiamin diphosphate-binding fold (THDP-binding)"/>
    <property type="match status" value="1"/>
</dbReference>
<dbReference type="Pfam" id="PF01855">
    <property type="entry name" value="POR_N"/>
    <property type="match status" value="1"/>
</dbReference>
<dbReference type="AlphaFoldDB" id="E6SMC2"/>
<dbReference type="Gene3D" id="3.40.920.10">
    <property type="entry name" value="Pyruvate-ferredoxin oxidoreductase, PFOR, domain III"/>
    <property type="match status" value="1"/>
</dbReference>
<dbReference type="KEGG" id="tmr:Tmar_1368"/>
<dbReference type="InterPro" id="IPR033412">
    <property type="entry name" value="PFOR_II"/>
</dbReference>
<dbReference type="InterPro" id="IPR029061">
    <property type="entry name" value="THDP-binding"/>
</dbReference>
<dbReference type="PANTHER" id="PTHR32154:SF20">
    <property type="entry name" value="2-OXOGLUTARATE OXIDOREDUCTASE SUBUNIT KORA"/>
    <property type="match status" value="1"/>
</dbReference>
<dbReference type="FunFam" id="3.40.920.10:FF:000003">
    <property type="entry name" value="Pyruvate ferredoxin oxidoreductase, alpha subunit"/>
    <property type="match status" value="1"/>
</dbReference>
<keyword evidence="5" id="KW-0670">Pyruvate</keyword>
<reference evidence="5 6" key="1">
    <citation type="journal article" date="2010" name="Stand. Genomic Sci.">
        <title>Complete genome sequence of Thermaerobacter marianensis type strain (7p75a).</title>
        <authorList>
            <person name="Han C."/>
            <person name="Gu W."/>
            <person name="Zhang X."/>
            <person name="Lapidus A."/>
            <person name="Nolan M."/>
            <person name="Copeland A."/>
            <person name="Lucas S."/>
            <person name="Del Rio T.G."/>
            <person name="Tice H."/>
            <person name="Cheng J.F."/>
            <person name="Tapia R."/>
            <person name="Goodwin L."/>
            <person name="Pitluck S."/>
            <person name="Pagani I."/>
            <person name="Ivanova N."/>
            <person name="Mavromatis K."/>
            <person name="Mikhailova N."/>
            <person name="Pati A."/>
            <person name="Chen A."/>
            <person name="Palaniappan K."/>
            <person name="Land M."/>
            <person name="Hauser L."/>
            <person name="Chang Y.J."/>
            <person name="Jeffries C.D."/>
            <person name="Schneider S."/>
            <person name="Rohde M."/>
            <person name="Goker M."/>
            <person name="Pukall R."/>
            <person name="Woyke T."/>
            <person name="Bristow J."/>
            <person name="Eisen J.A."/>
            <person name="Markowitz V."/>
            <person name="Hugenholtz P."/>
            <person name="Kyrpides N.C."/>
            <person name="Klenk H.P."/>
            <person name="Detter J.C."/>
        </authorList>
    </citation>
    <scope>NUCLEOTIDE SEQUENCE [LARGE SCALE GENOMIC DNA]</scope>
    <source>
        <strain evidence="6">ATCC 700841 / DSM 12885 / JCM 10246 / 7p75a</strain>
    </source>
</reference>
<dbReference type="STRING" id="644966.Tmar_1368"/>
<evidence type="ECO:0000259" key="2">
    <source>
        <dbReference type="Pfam" id="PF01558"/>
    </source>
</evidence>
<dbReference type="PANTHER" id="PTHR32154">
    <property type="entry name" value="PYRUVATE-FLAVODOXIN OXIDOREDUCTASE-RELATED"/>
    <property type="match status" value="1"/>
</dbReference>
<evidence type="ECO:0000259" key="4">
    <source>
        <dbReference type="Pfam" id="PF17147"/>
    </source>
</evidence>
<dbReference type="Gene3D" id="3.40.50.970">
    <property type="match status" value="1"/>
</dbReference>